<protein>
    <submittedName>
        <fullName evidence="1">Uncharacterized protein</fullName>
    </submittedName>
</protein>
<organism evidence="1 2">
    <name type="scientific">Anaerobacillus arseniciselenatis</name>
    <dbReference type="NCBI Taxonomy" id="85682"/>
    <lineage>
        <taxon>Bacteria</taxon>
        <taxon>Bacillati</taxon>
        <taxon>Bacillota</taxon>
        <taxon>Bacilli</taxon>
        <taxon>Bacillales</taxon>
        <taxon>Bacillaceae</taxon>
        <taxon>Anaerobacillus</taxon>
    </lineage>
</organism>
<keyword evidence="2" id="KW-1185">Reference proteome</keyword>
<proteinExistence type="predicted"/>
<sequence>MGQAVVQEVFKRIVLKVRAKFLNIAVRRNCRGFAFLQYVIYSLRMVLTQLYIDLSGENNEL</sequence>
<accession>A0A1S2LSQ1</accession>
<name>A0A1S2LSQ1_9BACI</name>
<dbReference type="EMBL" id="MLQQ01000001">
    <property type="protein sequence ID" value="OIJ15532.1"/>
    <property type="molecule type" value="Genomic_DNA"/>
</dbReference>
<dbReference type="AlphaFoldDB" id="A0A1S2LSQ1"/>
<dbReference type="Proteomes" id="UP000180098">
    <property type="component" value="Unassembled WGS sequence"/>
</dbReference>
<gene>
    <name evidence="1" type="ORF">BKP35_00630</name>
</gene>
<evidence type="ECO:0000313" key="2">
    <source>
        <dbReference type="Proteomes" id="UP000180098"/>
    </source>
</evidence>
<evidence type="ECO:0000313" key="1">
    <source>
        <dbReference type="EMBL" id="OIJ15532.1"/>
    </source>
</evidence>
<reference evidence="1 2" key="1">
    <citation type="submission" date="2016-10" db="EMBL/GenBank/DDBJ databases">
        <title>Draft genome sequences of four alkaliphilic bacteria belonging to the Anaerobacillus genus.</title>
        <authorList>
            <person name="Bassil N.M."/>
            <person name="Lloyd J.R."/>
        </authorList>
    </citation>
    <scope>NUCLEOTIDE SEQUENCE [LARGE SCALE GENOMIC DNA]</scope>
    <source>
        <strain evidence="1 2">DSM 15340</strain>
    </source>
</reference>
<comment type="caution">
    <text evidence="1">The sequence shown here is derived from an EMBL/GenBank/DDBJ whole genome shotgun (WGS) entry which is preliminary data.</text>
</comment>